<reference evidence="6 7" key="1">
    <citation type="submission" date="2016-10" db="EMBL/GenBank/DDBJ databases">
        <title>Draft genome sequence of strain LCT isolated from the Shenzhou X spacecraft of China.</title>
        <authorList>
            <person name="Huang B."/>
        </authorList>
    </citation>
    <scope>NUCLEOTIDE SEQUENCE [LARGE SCALE GENOMIC DNA]</scope>
    <source>
        <strain evidence="6 7">LCT-H5</strain>
    </source>
</reference>
<keyword evidence="2" id="KW-0479">Metal-binding</keyword>
<dbReference type="InterPro" id="IPR002716">
    <property type="entry name" value="PIN_dom"/>
</dbReference>
<accession>A0A1S2MZX1</accession>
<proteinExistence type="predicted"/>
<dbReference type="GO" id="GO:0004518">
    <property type="term" value="F:nuclease activity"/>
    <property type="evidence" value="ECO:0007669"/>
    <property type="project" value="UniProtKB-KW"/>
</dbReference>
<dbReference type="GO" id="GO:0016787">
    <property type="term" value="F:hydrolase activity"/>
    <property type="evidence" value="ECO:0007669"/>
    <property type="project" value="UniProtKB-KW"/>
</dbReference>
<dbReference type="Proteomes" id="UP000179540">
    <property type="component" value="Unassembled WGS sequence"/>
</dbReference>
<keyword evidence="1" id="KW-0540">Nuclease</keyword>
<evidence type="ECO:0000256" key="3">
    <source>
        <dbReference type="ARBA" id="ARBA00022801"/>
    </source>
</evidence>
<evidence type="ECO:0000259" key="5">
    <source>
        <dbReference type="Pfam" id="PF01850"/>
    </source>
</evidence>
<organism evidence="6 7">
    <name type="scientific">Rothia kristinae</name>
    <dbReference type="NCBI Taxonomy" id="37923"/>
    <lineage>
        <taxon>Bacteria</taxon>
        <taxon>Bacillati</taxon>
        <taxon>Actinomycetota</taxon>
        <taxon>Actinomycetes</taxon>
        <taxon>Micrococcales</taxon>
        <taxon>Micrococcaceae</taxon>
        <taxon>Rothia</taxon>
    </lineage>
</organism>
<gene>
    <name evidence="6" type="ORF">BK826_05500</name>
</gene>
<evidence type="ECO:0000313" key="7">
    <source>
        <dbReference type="Proteomes" id="UP000179540"/>
    </source>
</evidence>
<dbReference type="OrthoDB" id="1525146at2"/>
<dbReference type="AlphaFoldDB" id="A0A1S2MZX1"/>
<keyword evidence="4" id="KW-0460">Magnesium</keyword>
<comment type="caution">
    <text evidence="6">The sequence shown here is derived from an EMBL/GenBank/DDBJ whole genome shotgun (WGS) entry which is preliminary data.</text>
</comment>
<sequence>MATLLLGQPRAPELLEWLNSSGARLVSSDLLETEMRRVGFREDLPQAEVSAILDGVTLFALDRTVFTGAGLLPMPYLRSLDALHLQAALMLSADALLTYDRRLADAAHAVGLRTLAPGEE</sequence>
<dbReference type="GO" id="GO:0046872">
    <property type="term" value="F:metal ion binding"/>
    <property type="evidence" value="ECO:0007669"/>
    <property type="project" value="UniProtKB-KW"/>
</dbReference>
<evidence type="ECO:0000256" key="4">
    <source>
        <dbReference type="ARBA" id="ARBA00022842"/>
    </source>
</evidence>
<dbReference type="Pfam" id="PF01850">
    <property type="entry name" value="PIN"/>
    <property type="match status" value="1"/>
</dbReference>
<dbReference type="EMBL" id="MODZ01000006">
    <property type="protein sequence ID" value="OIJ35926.1"/>
    <property type="molecule type" value="Genomic_DNA"/>
</dbReference>
<dbReference type="SUPFAM" id="SSF88723">
    <property type="entry name" value="PIN domain-like"/>
    <property type="match status" value="1"/>
</dbReference>
<dbReference type="Gene3D" id="3.40.50.1010">
    <property type="entry name" value="5'-nuclease"/>
    <property type="match status" value="1"/>
</dbReference>
<protein>
    <submittedName>
        <fullName evidence="6">VapC toxin family PIN domain ribonuclease</fullName>
    </submittedName>
</protein>
<evidence type="ECO:0000313" key="6">
    <source>
        <dbReference type="EMBL" id="OIJ35926.1"/>
    </source>
</evidence>
<keyword evidence="3" id="KW-0378">Hydrolase</keyword>
<name>A0A1S2MZX1_9MICC</name>
<feature type="domain" description="PIN" evidence="5">
    <location>
        <begin position="5"/>
        <end position="107"/>
    </location>
</feature>
<evidence type="ECO:0000256" key="2">
    <source>
        <dbReference type="ARBA" id="ARBA00022723"/>
    </source>
</evidence>
<dbReference type="CDD" id="cd09874">
    <property type="entry name" value="PIN_MT3492-like"/>
    <property type="match status" value="1"/>
</dbReference>
<dbReference type="InterPro" id="IPR029060">
    <property type="entry name" value="PIN-like_dom_sf"/>
</dbReference>
<evidence type="ECO:0000256" key="1">
    <source>
        <dbReference type="ARBA" id="ARBA00022722"/>
    </source>
</evidence>